<dbReference type="InterPro" id="IPR016032">
    <property type="entry name" value="Sig_transdc_resp-reg_C-effctor"/>
</dbReference>
<evidence type="ECO:0000313" key="2">
    <source>
        <dbReference type="EMBL" id="TFV41006.1"/>
    </source>
</evidence>
<evidence type="ECO:0000259" key="1">
    <source>
        <dbReference type="SMART" id="SM01043"/>
    </source>
</evidence>
<dbReference type="GO" id="GO:0006355">
    <property type="term" value="P:regulation of DNA-templated transcription"/>
    <property type="evidence" value="ECO:0007669"/>
    <property type="project" value="InterPro"/>
</dbReference>
<feature type="domain" description="Bacterial transcriptional activator" evidence="1">
    <location>
        <begin position="100"/>
        <end position="238"/>
    </location>
</feature>
<dbReference type="OrthoDB" id="27092at2"/>
<keyword evidence="3" id="KW-1185">Reference proteome</keyword>
<sequence>MSLLQINLFGGVEVMRASGESVLISSRKAATLLGYVALSSPRAISRGKLATLLWDGQFGDRARASLRQALLTLRRELPQYSDVISAERDDIRICPNAISTDVAEFERLLTDGDPERLARAAMLYRGDLLEGISSTSCQFEAWLSAERQRLRTKAMQALAGLLEADGREHADIAIALALRILAVDPLQEEVHRILMRCYAQQGRRTDALRQYDLCRSVLWREVRAVPERETEQLQREIRRTFHAAPLRSASLKLHRAKNIDATFTLGVTPASRSWS</sequence>
<comment type="caution">
    <text evidence="2">The sequence shown here is derived from an EMBL/GenBank/DDBJ whole genome shotgun (WGS) entry which is preliminary data.</text>
</comment>
<dbReference type="RefSeq" id="WP_135168756.1">
    <property type="nucleotide sequence ID" value="NZ_SPQU01000003.1"/>
</dbReference>
<dbReference type="SUPFAM" id="SSF48452">
    <property type="entry name" value="TPR-like"/>
    <property type="match status" value="1"/>
</dbReference>
<dbReference type="Proteomes" id="UP000298225">
    <property type="component" value="Unassembled WGS sequence"/>
</dbReference>
<name>A0A4Y9LDM2_9BRAD</name>
<dbReference type="Gene3D" id="1.25.40.10">
    <property type="entry name" value="Tetratricopeptide repeat domain"/>
    <property type="match status" value="1"/>
</dbReference>
<dbReference type="InterPro" id="IPR005158">
    <property type="entry name" value="BTAD"/>
</dbReference>
<accession>A0A4Y9LDM2</accession>
<gene>
    <name evidence="2" type="ORF">E4K66_09270</name>
</gene>
<dbReference type="SUPFAM" id="SSF46894">
    <property type="entry name" value="C-terminal effector domain of the bipartite response regulators"/>
    <property type="match status" value="1"/>
</dbReference>
<protein>
    <recommendedName>
        <fullName evidence="1">Bacterial transcriptional activator domain-containing protein</fullName>
    </recommendedName>
</protein>
<dbReference type="GO" id="GO:0003677">
    <property type="term" value="F:DNA binding"/>
    <property type="evidence" value="ECO:0007669"/>
    <property type="project" value="InterPro"/>
</dbReference>
<evidence type="ECO:0000313" key="3">
    <source>
        <dbReference type="Proteomes" id="UP000298225"/>
    </source>
</evidence>
<dbReference type="InterPro" id="IPR011990">
    <property type="entry name" value="TPR-like_helical_dom_sf"/>
</dbReference>
<dbReference type="InterPro" id="IPR036388">
    <property type="entry name" value="WH-like_DNA-bd_sf"/>
</dbReference>
<organism evidence="2 3">
    <name type="scientific">Bradyrhizobium frederickii</name>
    <dbReference type="NCBI Taxonomy" id="2560054"/>
    <lineage>
        <taxon>Bacteria</taxon>
        <taxon>Pseudomonadati</taxon>
        <taxon>Pseudomonadota</taxon>
        <taxon>Alphaproteobacteria</taxon>
        <taxon>Hyphomicrobiales</taxon>
        <taxon>Nitrobacteraceae</taxon>
        <taxon>Bradyrhizobium</taxon>
    </lineage>
</organism>
<dbReference type="SMART" id="SM01043">
    <property type="entry name" value="BTAD"/>
    <property type="match status" value="1"/>
</dbReference>
<dbReference type="Pfam" id="PF03704">
    <property type="entry name" value="BTAD"/>
    <property type="match status" value="1"/>
</dbReference>
<proteinExistence type="predicted"/>
<dbReference type="EMBL" id="SPQU01000003">
    <property type="protein sequence ID" value="TFV41006.1"/>
    <property type="molecule type" value="Genomic_DNA"/>
</dbReference>
<dbReference type="PANTHER" id="PTHR35807">
    <property type="entry name" value="TRANSCRIPTIONAL REGULATOR REDD-RELATED"/>
    <property type="match status" value="1"/>
</dbReference>
<dbReference type="Gene3D" id="1.10.10.10">
    <property type="entry name" value="Winged helix-like DNA-binding domain superfamily/Winged helix DNA-binding domain"/>
    <property type="match status" value="1"/>
</dbReference>
<dbReference type="InterPro" id="IPR051677">
    <property type="entry name" value="AfsR-DnrI-RedD_regulator"/>
</dbReference>
<dbReference type="AlphaFoldDB" id="A0A4Y9LDM2"/>
<reference evidence="2 3" key="1">
    <citation type="submission" date="2019-03" db="EMBL/GenBank/DDBJ databases">
        <title>Bradyrhizobium strains diversity isolated from Chamaecrista fasciculata.</title>
        <authorList>
            <person name="Urquiaga M.C.O."/>
            <person name="Hungria M."/>
            <person name="Delamuta J.R.M."/>
        </authorList>
    </citation>
    <scope>NUCLEOTIDE SEQUENCE [LARGE SCALE GENOMIC DNA]</scope>
    <source>
        <strain evidence="2 3">CNPSo 3424</strain>
    </source>
</reference>